<dbReference type="Proteomes" id="UP001054945">
    <property type="component" value="Unassembled WGS sequence"/>
</dbReference>
<evidence type="ECO:0000313" key="2">
    <source>
        <dbReference type="Proteomes" id="UP001054945"/>
    </source>
</evidence>
<evidence type="ECO:0008006" key="3">
    <source>
        <dbReference type="Google" id="ProtNLM"/>
    </source>
</evidence>
<dbReference type="EMBL" id="BPLR01000128">
    <property type="protein sequence ID" value="GIY92349.1"/>
    <property type="molecule type" value="Genomic_DNA"/>
</dbReference>
<gene>
    <name evidence="1" type="ORF">CEXT_362651</name>
</gene>
<protein>
    <recommendedName>
        <fullName evidence="3">Ycf15</fullName>
    </recommendedName>
</protein>
<comment type="caution">
    <text evidence="1">The sequence shown here is derived from an EMBL/GenBank/DDBJ whole genome shotgun (WGS) entry which is preliminary data.</text>
</comment>
<keyword evidence="2" id="KW-1185">Reference proteome</keyword>
<organism evidence="1 2">
    <name type="scientific">Caerostris extrusa</name>
    <name type="common">Bark spider</name>
    <name type="synonym">Caerostris bankana</name>
    <dbReference type="NCBI Taxonomy" id="172846"/>
    <lineage>
        <taxon>Eukaryota</taxon>
        <taxon>Metazoa</taxon>
        <taxon>Ecdysozoa</taxon>
        <taxon>Arthropoda</taxon>
        <taxon>Chelicerata</taxon>
        <taxon>Arachnida</taxon>
        <taxon>Araneae</taxon>
        <taxon>Araneomorphae</taxon>
        <taxon>Entelegynae</taxon>
        <taxon>Araneoidea</taxon>
        <taxon>Araneidae</taxon>
        <taxon>Caerostris</taxon>
    </lineage>
</organism>
<dbReference type="AlphaFoldDB" id="A0AAV4XCM1"/>
<proteinExistence type="predicted"/>
<evidence type="ECO:0000313" key="1">
    <source>
        <dbReference type="EMBL" id="GIY92349.1"/>
    </source>
</evidence>
<name>A0AAV4XCM1_CAEEX</name>
<accession>A0AAV4XCM1</accession>
<reference evidence="1 2" key="1">
    <citation type="submission" date="2021-06" db="EMBL/GenBank/DDBJ databases">
        <title>Caerostris extrusa draft genome.</title>
        <authorList>
            <person name="Kono N."/>
            <person name="Arakawa K."/>
        </authorList>
    </citation>
    <scope>NUCLEOTIDE SEQUENCE [LARGE SCALE GENOMIC DNA]</scope>
</reference>
<sequence length="68" mass="7747">MFAELTRFGSVSMSAPVLINQSKENQGDLESVRKKERIRMFESFCQPRWPSKSDISSLVLITSNVLII</sequence>